<dbReference type="PROSITE" id="PS51178">
    <property type="entry name" value="PASTA"/>
    <property type="match status" value="1"/>
</dbReference>
<dbReference type="FunFam" id="1.10.510.10:FF:000021">
    <property type="entry name" value="Serine/threonine protein kinase"/>
    <property type="match status" value="1"/>
</dbReference>
<dbReference type="EMBL" id="FUHW01000004">
    <property type="protein sequence ID" value="SJM47267.1"/>
    <property type="molecule type" value="Genomic_DNA"/>
</dbReference>
<dbReference type="AlphaFoldDB" id="A0A1R4EUA2"/>
<keyword evidence="6 14" id="KW-0418">Kinase</keyword>
<evidence type="ECO:0000256" key="9">
    <source>
        <dbReference type="ARBA" id="ARBA00048679"/>
    </source>
</evidence>
<dbReference type="SUPFAM" id="SSF56112">
    <property type="entry name" value="Protein kinase-like (PK-like)"/>
    <property type="match status" value="1"/>
</dbReference>
<dbReference type="Gene3D" id="3.30.10.20">
    <property type="match status" value="1"/>
</dbReference>
<dbReference type="Proteomes" id="UP000195913">
    <property type="component" value="Unassembled WGS sequence"/>
</dbReference>
<dbReference type="InterPro" id="IPR005543">
    <property type="entry name" value="PASTA_dom"/>
</dbReference>
<evidence type="ECO:0000256" key="11">
    <source>
        <dbReference type="SAM" id="Phobius"/>
    </source>
</evidence>
<keyword evidence="4" id="KW-0677">Repeat</keyword>
<evidence type="ECO:0000256" key="2">
    <source>
        <dbReference type="ARBA" id="ARBA00022527"/>
    </source>
</evidence>
<evidence type="ECO:0000256" key="8">
    <source>
        <dbReference type="ARBA" id="ARBA00047899"/>
    </source>
</evidence>
<proteinExistence type="predicted"/>
<feature type="compositionally biased region" description="Low complexity" evidence="10">
    <location>
        <begin position="535"/>
        <end position="573"/>
    </location>
</feature>
<dbReference type="Gene3D" id="3.30.200.20">
    <property type="entry name" value="Phosphorylase Kinase, domain 1"/>
    <property type="match status" value="1"/>
</dbReference>
<dbReference type="GO" id="GO:0005524">
    <property type="term" value="F:ATP binding"/>
    <property type="evidence" value="ECO:0007669"/>
    <property type="project" value="UniProtKB-KW"/>
</dbReference>
<evidence type="ECO:0000259" key="13">
    <source>
        <dbReference type="PROSITE" id="PS51178"/>
    </source>
</evidence>
<feature type="compositionally biased region" description="Low complexity" evidence="10">
    <location>
        <begin position="352"/>
        <end position="363"/>
    </location>
</feature>
<comment type="catalytic activity">
    <reaction evidence="8">
        <text>L-threonyl-[protein] + ATP = O-phospho-L-threonyl-[protein] + ADP + H(+)</text>
        <dbReference type="Rhea" id="RHEA:46608"/>
        <dbReference type="Rhea" id="RHEA-COMP:11060"/>
        <dbReference type="Rhea" id="RHEA-COMP:11605"/>
        <dbReference type="ChEBI" id="CHEBI:15378"/>
        <dbReference type="ChEBI" id="CHEBI:30013"/>
        <dbReference type="ChEBI" id="CHEBI:30616"/>
        <dbReference type="ChEBI" id="CHEBI:61977"/>
        <dbReference type="ChEBI" id="CHEBI:456216"/>
        <dbReference type="EC" id="2.7.11.1"/>
    </reaction>
</comment>
<gene>
    <name evidence="14" type="ORF">FM101_00875</name>
</gene>
<evidence type="ECO:0000256" key="6">
    <source>
        <dbReference type="ARBA" id="ARBA00022777"/>
    </source>
</evidence>
<dbReference type="Pfam" id="PF03793">
    <property type="entry name" value="PASTA"/>
    <property type="match status" value="1"/>
</dbReference>
<dbReference type="RefSeq" id="WP_086994079.1">
    <property type="nucleotide sequence ID" value="NZ_FUHW01000004.1"/>
</dbReference>
<feature type="transmembrane region" description="Helical" evidence="11">
    <location>
        <begin position="412"/>
        <end position="430"/>
    </location>
</feature>
<dbReference type="PANTHER" id="PTHR43289">
    <property type="entry name" value="MITOGEN-ACTIVATED PROTEIN KINASE KINASE KINASE 20-RELATED"/>
    <property type="match status" value="1"/>
</dbReference>
<evidence type="ECO:0000256" key="4">
    <source>
        <dbReference type="ARBA" id="ARBA00022737"/>
    </source>
</evidence>
<dbReference type="Gene3D" id="1.10.510.10">
    <property type="entry name" value="Transferase(Phosphotransferase) domain 1"/>
    <property type="match status" value="1"/>
</dbReference>
<evidence type="ECO:0000256" key="5">
    <source>
        <dbReference type="ARBA" id="ARBA00022741"/>
    </source>
</evidence>
<feature type="region of interest" description="Disordered" evidence="10">
    <location>
        <begin position="518"/>
        <end position="628"/>
    </location>
</feature>
<sequence length="628" mass="64820">MRPTSGITLGGRFQLTDRIAIGGMGEVWKARDEILGRIVAIKILKEEYTGDPGFLQRFRAEARHTALLNHVGIANVFDYGEEGGSAYLVMELVPGQPLSAIIERERVLSPDRTMSIIAQTARALAAAHAQGLVHRDVKPGNLLILPDGRVKITDFGIARIADQVPLTATGQVMGTAQYLAPEQATGQQASGSSDIYSLGVIGYECLAGRRPFTGESQIAIALAQVNDNPPALDESIPAKYRALIMSMLAKSPAERPETATKLAEAADAIRADNLDAAQTAVPGIIPFLGTGGGNATQAINVGDAPTQANPQTPEAGSGTPSTSALPLVSDQTTRGPQASKEYDDADATRVQGAAAAGAAASSSNDDDFNSVLGASKDWDPDDEGGAAVGAGSGAGGASGGSGTPPRKKRNPWIWPLIVIVVLALLAVWLVPMFTGDKTGNESPASSSEQSSQKTVKVDADDYLGMDVKKAASELKDLGLDVSTKEEESSKPENSVVGVSPTGTVKVGTVIELSYAVPLPVENTPPPPPVQETKTKAPASTKKSTPAPSTKSSKPSSTKASTSAPAPAPTTQAPPTKPTTPKPTVPPKETAPSKPPVEQPPEPSNPDAANADNGSTQKLEQAAANDAGK</sequence>
<dbReference type="InterPro" id="IPR000719">
    <property type="entry name" value="Prot_kinase_dom"/>
</dbReference>
<evidence type="ECO:0000256" key="1">
    <source>
        <dbReference type="ARBA" id="ARBA00012513"/>
    </source>
</evidence>
<keyword evidence="11" id="KW-1133">Transmembrane helix</keyword>
<evidence type="ECO:0000313" key="15">
    <source>
        <dbReference type="Proteomes" id="UP000195913"/>
    </source>
</evidence>
<dbReference type="InterPro" id="IPR008271">
    <property type="entry name" value="Ser/Thr_kinase_AS"/>
</dbReference>
<feature type="domain" description="Protein kinase" evidence="12">
    <location>
        <begin position="13"/>
        <end position="269"/>
    </location>
</feature>
<dbReference type="GO" id="GO:0106310">
    <property type="term" value="F:protein serine kinase activity"/>
    <property type="evidence" value="ECO:0007669"/>
    <property type="project" value="RHEA"/>
</dbReference>
<evidence type="ECO:0000313" key="14">
    <source>
        <dbReference type="EMBL" id="SJM47267.1"/>
    </source>
</evidence>
<dbReference type="EC" id="2.7.11.1" evidence="1"/>
<feature type="compositionally biased region" description="Pro residues" evidence="10">
    <location>
        <begin position="574"/>
        <end position="585"/>
    </location>
</feature>
<dbReference type="CDD" id="cd14014">
    <property type="entry name" value="STKc_PknB_like"/>
    <property type="match status" value="1"/>
</dbReference>
<protein>
    <recommendedName>
        <fullName evidence="1">non-specific serine/threonine protein kinase</fullName>
        <ecNumber evidence="1">2.7.11.1</ecNumber>
    </recommendedName>
</protein>
<keyword evidence="15" id="KW-1185">Reference proteome</keyword>
<feature type="compositionally biased region" description="Gly residues" evidence="10">
    <location>
        <begin position="386"/>
        <end position="402"/>
    </location>
</feature>
<dbReference type="Pfam" id="PF00069">
    <property type="entry name" value="Pkinase"/>
    <property type="match status" value="1"/>
</dbReference>
<reference evidence="14 15" key="1">
    <citation type="submission" date="2017-02" db="EMBL/GenBank/DDBJ databases">
        <authorList>
            <person name="Peterson S.W."/>
        </authorList>
    </citation>
    <scope>NUCLEOTIDE SEQUENCE [LARGE SCALE GENOMIC DNA]</scope>
    <source>
        <strain evidence="14 15">B Ar 00.02</strain>
    </source>
</reference>
<feature type="compositionally biased region" description="Pro residues" evidence="10">
    <location>
        <begin position="592"/>
        <end position="603"/>
    </location>
</feature>
<feature type="region of interest" description="Disordered" evidence="10">
    <location>
        <begin position="296"/>
        <end position="408"/>
    </location>
</feature>
<keyword evidence="7" id="KW-0067">ATP-binding</keyword>
<feature type="region of interest" description="Disordered" evidence="10">
    <location>
        <begin position="480"/>
        <end position="500"/>
    </location>
</feature>
<comment type="catalytic activity">
    <reaction evidence="9">
        <text>L-seryl-[protein] + ATP = O-phospho-L-seryl-[protein] + ADP + H(+)</text>
        <dbReference type="Rhea" id="RHEA:17989"/>
        <dbReference type="Rhea" id="RHEA-COMP:9863"/>
        <dbReference type="Rhea" id="RHEA-COMP:11604"/>
        <dbReference type="ChEBI" id="CHEBI:15378"/>
        <dbReference type="ChEBI" id="CHEBI:29999"/>
        <dbReference type="ChEBI" id="CHEBI:30616"/>
        <dbReference type="ChEBI" id="CHEBI:83421"/>
        <dbReference type="ChEBI" id="CHEBI:456216"/>
        <dbReference type="EC" id="2.7.11.1"/>
    </reaction>
</comment>
<keyword evidence="11" id="KW-0812">Transmembrane</keyword>
<organism evidence="14 15">
    <name type="scientific">Arthrobacter rhombi</name>
    <dbReference type="NCBI Taxonomy" id="71253"/>
    <lineage>
        <taxon>Bacteria</taxon>
        <taxon>Bacillati</taxon>
        <taxon>Actinomycetota</taxon>
        <taxon>Actinomycetes</taxon>
        <taxon>Micrococcales</taxon>
        <taxon>Micrococcaceae</taxon>
        <taxon>Arthrobacter</taxon>
    </lineage>
</organism>
<keyword evidence="11" id="KW-0472">Membrane</keyword>
<name>A0A1R4EUA2_9MICC</name>
<dbReference type="InterPro" id="IPR011009">
    <property type="entry name" value="Kinase-like_dom_sf"/>
</dbReference>
<keyword evidence="5" id="KW-0547">Nucleotide-binding</keyword>
<evidence type="ECO:0000256" key="3">
    <source>
        <dbReference type="ARBA" id="ARBA00022679"/>
    </source>
</evidence>
<dbReference type="SMART" id="SM00220">
    <property type="entry name" value="S_TKc"/>
    <property type="match status" value="1"/>
</dbReference>
<dbReference type="GO" id="GO:0045717">
    <property type="term" value="P:negative regulation of fatty acid biosynthetic process"/>
    <property type="evidence" value="ECO:0007669"/>
    <property type="project" value="UniProtKB-ARBA"/>
</dbReference>
<dbReference type="PROSITE" id="PS00108">
    <property type="entry name" value="PROTEIN_KINASE_ST"/>
    <property type="match status" value="1"/>
</dbReference>
<feature type="compositionally biased region" description="Polar residues" evidence="10">
    <location>
        <begin position="306"/>
        <end position="336"/>
    </location>
</feature>
<evidence type="ECO:0000256" key="7">
    <source>
        <dbReference type="ARBA" id="ARBA00022840"/>
    </source>
</evidence>
<dbReference type="PANTHER" id="PTHR43289:SF6">
    <property type="entry name" value="SERINE_THREONINE-PROTEIN KINASE NEKL-3"/>
    <property type="match status" value="1"/>
</dbReference>
<feature type="domain" description="PASTA" evidence="13">
    <location>
        <begin position="453"/>
        <end position="516"/>
    </location>
</feature>
<keyword evidence="2" id="KW-0723">Serine/threonine-protein kinase</keyword>
<evidence type="ECO:0000256" key="10">
    <source>
        <dbReference type="SAM" id="MobiDB-lite"/>
    </source>
</evidence>
<evidence type="ECO:0000259" key="12">
    <source>
        <dbReference type="PROSITE" id="PS50011"/>
    </source>
</evidence>
<keyword evidence="3 14" id="KW-0808">Transferase</keyword>
<dbReference type="SMART" id="SM00740">
    <property type="entry name" value="PASTA"/>
    <property type="match status" value="1"/>
</dbReference>
<dbReference type="PROSITE" id="PS50011">
    <property type="entry name" value="PROTEIN_KINASE_DOM"/>
    <property type="match status" value="1"/>
</dbReference>
<dbReference type="CDD" id="cd06577">
    <property type="entry name" value="PASTA_pknB"/>
    <property type="match status" value="1"/>
</dbReference>
<feature type="compositionally biased region" description="Basic and acidic residues" evidence="10">
    <location>
        <begin position="480"/>
        <end position="490"/>
    </location>
</feature>
<accession>A0A1R4EUA2</accession>
<dbReference type="GO" id="GO:0004674">
    <property type="term" value="F:protein serine/threonine kinase activity"/>
    <property type="evidence" value="ECO:0007669"/>
    <property type="project" value="UniProtKB-KW"/>
</dbReference>
<dbReference type="FunFam" id="3.30.200.20:FF:000035">
    <property type="entry name" value="Serine/threonine protein kinase Stk1"/>
    <property type="match status" value="1"/>
</dbReference>